<evidence type="ECO:0000256" key="2">
    <source>
        <dbReference type="ARBA" id="ARBA00022801"/>
    </source>
</evidence>
<sequence length="100" mass="11575">MTDQRSAAAKRYRRWYKTARWQRMREAQLSAHPLCAYCLEREVVTAADTVDHVKPHRGDEALMWDEDNLQSLCSSCHSSRGQREDLGQRVIAFGPDGWPL</sequence>
<name>A0ABW0T5R5_9HYPH</name>
<dbReference type="Gene3D" id="1.10.30.50">
    <property type="match status" value="1"/>
</dbReference>
<proteinExistence type="inferred from homology"/>
<dbReference type="GO" id="GO:0004519">
    <property type="term" value="F:endonuclease activity"/>
    <property type="evidence" value="ECO:0007669"/>
    <property type="project" value="UniProtKB-KW"/>
</dbReference>
<dbReference type="SMART" id="SM00507">
    <property type="entry name" value="HNHc"/>
    <property type="match status" value="1"/>
</dbReference>
<evidence type="ECO:0000313" key="6">
    <source>
        <dbReference type="EMBL" id="MFC5584452.1"/>
    </source>
</evidence>
<comment type="caution">
    <text evidence="6">The sequence shown here is derived from an EMBL/GenBank/DDBJ whole genome shotgun (WGS) entry which is preliminary data.</text>
</comment>
<dbReference type="PANTHER" id="PTHR41286">
    <property type="entry name" value="HNH NUCLEASE YAJD-RELATED"/>
    <property type="match status" value="1"/>
</dbReference>
<gene>
    <name evidence="6" type="ORF">ACFPOD_04960</name>
</gene>
<organism evidence="6 7">
    <name type="scientific">Nitratireductor kimnyeongensis</name>
    <dbReference type="NCBI Taxonomy" id="430679"/>
    <lineage>
        <taxon>Bacteria</taxon>
        <taxon>Pseudomonadati</taxon>
        <taxon>Pseudomonadota</taxon>
        <taxon>Alphaproteobacteria</taxon>
        <taxon>Hyphomicrobiales</taxon>
        <taxon>Phyllobacteriaceae</taxon>
        <taxon>Nitratireductor</taxon>
    </lineage>
</organism>
<dbReference type="InterPro" id="IPR003615">
    <property type="entry name" value="HNH_nuc"/>
</dbReference>
<dbReference type="CDD" id="cd00085">
    <property type="entry name" value="HNHc"/>
    <property type="match status" value="1"/>
</dbReference>
<evidence type="ECO:0000313" key="7">
    <source>
        <dbReference type="Proteomes" id="UP001596107"/>
    </source>
</evidence>
<dbReference type="EMBL" id="JBHSNB010000001">
    <property type="protein sequence ID" value="MFC5584452.1"/>
    <property type="molecule type" value="Genomic_DNA"/>
</dbReference>
<keyword evidence="7" id="KW-1185">Reference proteome</keyword>
<evidence type="ECO:0000256" key="1">
    <source>
        <dbReference type="ARBA" id="ARBA00022722"/>
    </source>
</evidence>
<protein>
    <recommendedName>
        <fullName evidence="4">Putative HNH nuclease YajD</fullName>
    </recommendedName>
</protein>
<evidence type="ECO:0000259" key="5">
    <source>
        <dbReference type="SMART" id="SM00507"/>
    </source>
</evidence>
<evidence type="ECO:0000256" key="3">
    <source>
        <dbReference type="ARBA" id="ARBA00038412"/>
    </source>
</evidence>
<dbReference type="RefSeq" id="WP_223019755.1">
    <property type="nucleotide sequence ID" value="NZ_CP078143.1"/>
</dbReference>
<comment type="similarity">
    <text evidence="3">Belongs to the HNH nuclease family.</text>
</comment>
<feature type="domain" description="HNH nuclease" evidence="5">
    <location>
        <begin position="23"/>
        <end position="78"/>
    </location>
</feature>
<dbReference type="Pfam" id="PF01844">
    <property type="entry name" value="HNH"/>
    <property type="match status" value="1"/>
</dbReference>
<dbReference type="InterPro" id="IPR002711">
    <property type="entry name" value="HNH"/>
</dbReference>
<keyword evidence="6" id="KW-0255">Endonuclease</keyword>
<evidence type="ECO:0000256" key="4">
    <source>
        <dbReference type="ARBA" id="ARBA00040194"/>
    </source>
</evidence>
<accession>A0ABW0T5R5</accession>
<dbReference type="Proteomes" id="UP001596107">
    <property type="component" value="Unassembled WGS sequence"/>
</dbReference>
<keyword evidence="1" id="KW-0540">Nuclease</keyword>
<reference evidence="7" key="1">
    <citation type="journal article" date="2019" name="Int. J. Syst. Evol. Microbiol.">
        <title>The Global Catalogue of Microorganisms (GCM) 10K type strain sequencing project: providing services to taxonomists for standard genome sequencing and annotation.</title>
        <authorList>
            <consortium name="The Broad Institute Genomics Platform"/>
            <consortium name="The Broad Institute Genome Sequencing Center for Infectious Disease"/>
            <person name="Wu L."/>
            <person name="Ma J."/>
        </authorList>
    </citation>
    <scope>NUCLEOTIDE SEQUENCE [LARGE SCALE GENOMIC DNA]</scope>
    <source>
        <strain evidence="7">JCM 3366</strain>
    </source>
</reference>
<keyword evidence="2" id="KW-0378">Hydrolase</keyword>
<dbReference type="PANTHER" id="PTHR41286:SF1">
    <property type="entry name" value="HNH NUCLEASE YAJD-RELATED"/>
    <property type="match status" value="1"/>
</dbReference>